<dbReference type="AlphaFoldDB" id="A0A2P6V5E4"/>
<dbReference type="Proteomes" id="UP000239649">
    <property type="component" value="Unassembled WGS sequence"/>
</dbReference>
<keyword evidence="3" id="KW-1185">Reference proteome</keyword>
<comment type="caution">
    <text evidence="2">The sequence shown here is derived from an EMBL/GenBank/DDBJ whole genome shotgun (WGS) entry which is preliminary data.</text>
</comment>
<evidence type="ECO:0000256" key="1">
    <source>
        <dbReference type="SAM" id="Coils"/>
    </source>
</evidence>
<protein>
    <submittedName>
        <fullName evidence="2">Myosin-13 isoform X2</fullName>
    </submittedName>
</protein>
<reference evidence="2 3" key="1">
    <citation type="journal article" date="2018" name="Plant J.">
        <title>Genome sequences of Chlorella sorokiniana UTEX 1602 and Micractinium conductrix SAG 241.80: implications to maltose excretion by a green alga.</title>
        <authorList>
            <person name="Arriola M.B."/>
            <person name="Velmurugan N."/>
            <person name="Zhang Y."/>
            <person name="Plunkett M.H."/>
            <person name="Hondzo H."/>
            <person name="Barney B.M."/>
        </authorList>
    </citation>
    <scope>NUCLEOTIDE SEQUENCE [LARGE SCALE GENOMIC DNA]</scope>
    <source>
        <strain evidence="2 3">SAG 241.80</strain>
    </source>
</reference>
<gene>
    <name evidence="2" type="ORF">C2E20_7145</name>
</gene>
<dbReference type="SUPFAM" id="SSF90257">
    <property type="entry name" value="Myosin rod fragments"/>
    <property type="match status" value="1"/>
</dbReference>
<dbReference type="OrthoDB" id="514659at2759"/>
<accession>A0A2P6V5E4</accession>
<proteinExistence type="predicted"/>
<evidence type="ECO:0000313" key="2">
    <source>
        <dbReference type="EMBL" id="PSC69310.1"/>
    </source>
</evidence>
<name>A0A2P6V5E4_9CHLO</name>
<dbReference type="EMBL" id="LHPF02000027">
    <property type="protein sequence ID" value="PSC69310.1"/>
    <property type="molecule type" value="Genomic_DNA"/>
</dbReference>
<evidence type="ECO:0000313" key="3">
    <source>
        <dbReference type="Proteomes" id="UP000239649"/>
    </source>
</evidence>
<sequence length="211" mass="23086">MELPLIQPLQHAVLAAFFMPWNLAVRGLSWACALQIHALTMLTGATPEGYVQQSKVTELESVVAHLLKRESSYRAALAELQEALDAKEGARKKALHALKKARMESDQLAEQLSQLQEGGLRAADARVARSAGLSPRALHSSFSLLVLAAAWFLRCDIPSLQRKVAVSLMLPLCWTYLTALVARKPQPGGTLLLCACWFLLGFIAAHKFLSC</sequence>
<organism evidence="2 3">
    <name type="scientific">Micractinium conductrix</name>
    <dbReference type="NCBI Taxonomy" id="554055"/>
    <lineage>
        <taxon>Eukaryota</taxon>
        <taxon>Viridiplantae</taxon>
        <taxon>Chlorophyta</taxon>
        <taxon>core chlorophytes</taxon>
        <taxon>Trebouxiophyceae</taxon>
        <taxon>Chlorellales</taxon>
        <taxon>Chlorellaceae</taxon>
        <taxon>Chlorella clade</taxon>
        <taxon>Micractinium</taxon>
    </lineage>
</organism>
<keyword evidence="1" id="KW-0175">Coiled coil</keyword>
<feature type="coiled-coil region" evidence="1">
    <location>
        <begin position="73"/>
        <end position="118"/>
    </location>
</feature>